<gene>
    <name evidence="12" type="primary">tmp1</name>
    <name evidence="12" type="ORF">SPIL2461_LOCUS652</name>
</gene>
<evidence type="ECO:0000256" key="1">
    <source>
        <dbReference type="ARBA" id="ARBA00004992"/>
    </source>
</evidence>
<dbReference type="GO" id="GO:0006233">
    <property type="term" value="P:dTDP biosynthetic process"/>
    <property type="evidence" value="ECO:0007669"/>
    <property type="project" value="InterPro"/>
</dbReference>
<evidence type="ECO:0000256" key="5">
    <source>
        <dbReference type="ARBA" id="ARBA00022679"/>
    </source>
</evidence>
<feature type="region of interest" description="Disordered" evidence="10">
    <location>
        <begin position="84"/>
        <end position="113"/>
    </location>
</feature>
<dbReference type="Proteomes" id="UP000649617">
    <property type="component" value="Unassembled WGS sequence"/>
</dbReference>
<dbReference type="GO" id="GO:0005829">
    <property type="term" value="C:cytosol"/>
    <property type="evidence" value="ECO:0007669"/>
    <property type="project" value="TreeGrafter"/>
</dbReference>
<name>A0A812IP29_SYMPI</name>
<feature type="compositionally biased region" description="Basic and acidic residues" evidence="10">
    <location>
        <begin position="84"/>
        <end position="105"/>
    </location>
</feature>
<dbReference type="NCBIfam" id="TIGR00041">
    <property type="entry name" value="DTMP_kinase"/>
    <property type="match status" value="1"/>
</dbReference>
<evidence type="ECO:0000259" key="11">
    <source>
        <dbReference type="Pfam" id="PF02223"/>
    </source>
</evidence>
<dbReference type="AlphaFoldDB" id="A0A812IP29"/>
<keyword evidence="13" id="KW-1185">Reference proteome</keyword>
<dbReference type="InterPro" id="IPR018095">
    <property type="entry name" value="Thymidylate_kin_CS"/>
</dbReference>
<proteinExistence type="inferred from homology"/>
<dbReference type="Gene3D" id="3.40.50.300">
    <property type="entry name" value="P-loop containing nucleotide triphosphate hydrolases"/>
    <property type="match status" value="1"/>
</dbReference>
<protein>
    <recommendedName>
        <fullName evidence="4">Thymidylate kinase</fullName>
        <ecNumber evidence="3">2.7.4.9</ecNumber>
    </recommendedName>
</protein>
<feature type="non-terminal residue" evidence="12">
    <location>
        <position position="696"/>
    </location>
</feature>
<evidence type="ECO:0000256" key="7">
    <source>
        <dbReference type="ARBA" id="ARBA00022741"/>
    </source>
</evidence>
<feature type="non-terminal residue" evidence="12">
    <location>
        <position position="1"/>
    </location>
</feature>
<dbReference type="PANTHER" id="PTHR10344:SF1">
    <property type="entry name" value="THYMIDYLATE KINASE"/>
    <property type="match status" value="1"/>
</dbReference>
<evidence type="ECO:0000256" key="10">
    <source>
        <dbReference type="SAM" id="MobiDB-lite"/>
    </source>
</evidence>
<dbReference type="InterPro" id="IPR039430">
    <property type="entry name" value="Thymidylate_kin-like_dom"/>
</dbReference>
<keyword evidence="6" id="KW-0545">Nucleotide biosynthesis</keyword>
<dbReference type="CDD" id="cd01672">
    <property type="entry name" value="TMPK"/>
    <property type="match status" value="1"/>
</dbReference>
<dbReference type="GO" id="GO:0004550">
    <property type="term" value="F:nucleoside diphosphate kinase activity"/>
    <property type="evidence" value="ECO:0007669"/>
    <property type="project" value="TreeGrafter"/>
</dbReference>
<dbReference type="FunFam" id="3.40.50.300:FF:000679">
    <property type="entry name" value="Thymidylate kinase"/>
    <property type="match status" value="1"/>
</dbReference>
<dbReference type="PROSITE" id="PS01331">
    <property type="entry name" value="THYMIDYLATE_KINASE"/>
    <property type="match status" value="1"/>
</dbReference>
<evidence type="ECO:0000256" key="6">
    <source>
        <dbReference type="ARBA" id="ARBA00022727"/>
    </source>
</evidence>
<evidence type="ECO:0000256" key="3">
    <source>
        <dbReference type="ARBA" id="ARBA00012980"/>
    </source>
</evidence>
<dbReference type="Pfam" id="PF02223">
    <property type="entry name" value="Thymidylate_kin"/>
    <property type="match status" value="1"/>
</dbReference>
<comment type="pathway">
    <text evidence="1">Pyrimidine metabolism; dTTP biosynthesis.</text>
</comment>
<dbReference type="GO" id="GO:0006235">
    <property type="term" value="P:dTTP biosynthetic process"/>
    <property type="evidence" value="ECO:0007669"/>
    <property type="project" value="TreeGrafter"/>
</dbReference>
<keyword evidence="5" id="KW-0808">Transferase</keyword>
<evidence type="ECO:0000256" key="2">
    <source>
        <dbReference type="ARBA" id="ARBA00009776"/>
    </source>
</evidence>
<organism evidence="12 13">
    <name type="scientific">Symbiodinium pilosum</name>
    <name type="common">Dinoflagellate</name>
    <dbReference type="NCBI Taxonomy" id="2952"/>
    <lineage>
        <taxon>Eukaryota</taxon>
        <taxon>Sar</taxon>
        <taxon>Alveolata</taxon>
        <taxon>Dinophyceae</taxon>
        <taxon>Suessiales</taxon>
        <taxon>Symbiodiniaceae</taxon>
        <taxon>Symbiodinium</taxon>
    </lineage>
</organism>
<evidence type="ECO:0000313" key="13">
    <source>
        <dbReference type="Proteomes" id="UP000649617"/>
    </source>
</evidence>
<comment type="similarity">
    <text evidence="2">Belongs to the thymidylate kinase family.</text>
</comment>
<evidence type="ECO:0000313" key="12">
    <source>
        <dbReference type="EMBL" id="CAE7169139.1"/>
    </source>
</evidence>
<keyword evidence="8" id="KW-0418">Kinase</keyword>
<feature type="domain" description="Thymidylate kinase-like" evidence="11">
    <location>
        <begin position="506"/>
        <end position="684"/>
    </location>
</feature>
<dbReference type="GO" id="GO:0005634">
    <property type="term" value="C:nucleus"/>
    <property type="evidence" value="ECO:0007669"/>
    <property type="project" value="TreeGrafter"/>
</dbReference>
<dbReference type="EMBL" id="CAJNIZ010000552">
    <property type="protein sequence ID" value="CAE7169139.1"/>
    <property type="molecule type" value="Genomic_DNA"/>
</dbReference>
<evidence type="ECO:0000256" key="9">
    <source>
        <dbReference type="ARBA" id="ARBA00022840"/>
    </source>
</evidence>
<dbReference type="GO" id="GO:0006227">
    <property type="term" value="P:dUDP biosynthetic process"/>
    <property type="evidence" value="ECO:0007669"/>
    <property type="project" value="TreeGrafter"/>
</dbReference>
<dbReference type="GO" id="GO:0005524">
    <property type="term" value="F:ATP binding"/>
    <property type="evidence" value="ECO:0007669"/>
    <property type="project" value="UniProtKB-KW"/>
</dbReference>
<dbReference type="HAMAP" id="MF_00165">
    <property type="entry name" value="Thymidylate_kinase"/>
    <property type="match status" value="1"/>
</dbReference>
<reference evidence="12" key="1">
    <citation type="submission" date="2021-02" db="EMBL/GenBank/DDBJ databases">
        <authorList>
            <person name="Dougan E. K."/>
            <person name="Rhodes N."/>
            <person name="Thang M."/>
            <person name="Chan C."/>
        </authorList>
    </citation>
    <scope>NUCLEOTIDE SEQUENCE</scope>
</reference>
<evidence type="ECO:0000256" key="4">
    <source>
        <dbReference type="ARBA" id="ARBA00017144"/>
    </source>
</evidence>
<dbReference type="EC" id="2.7.4.9" evidence="3"/>
<comment type="caution">
    <text evidence="12">The sequence shown here is derived from an EMBL/GenBank/DDBJ whole genome shotgun (WGS) entry which is preliminary data.</text>
</comment>
<dbReference type="PANTHER" id="PTHR10344">
    <property type="entry name" value="THYMIDYLATE KINASE"/>
    <property type="match status" value="1"/>
</dbReference>
<dbReference type="InterPro" id="IPR018094">
    <property type="entry name" value="Thymidylate_kinase"/>
</dbReference>
<sequence length="696" mass="75497">ALAEDLRKAKLKTQEQAFVKERFASCASSQHEAAVGFQAALTASDQHSLDLERRFAIAKEQYRKAQARAREMCRLLEESGPKRLRELLPEPRPEVSVRAGREASGREGPASAGETEAVILEASSSQKAAMLELKELHHRQRCCLVGLGEQLQGPHRSATHDALQELSVKAKDSLVDGVKDAQTTLGALEAALKSAAETASSGSTSLSQEAKVAEADFADRAEALRLSFGSQRQALADAAKRTSAALAAASEAVTELSSLSDSSLAGAEEAVMSLRAAHAEMLQKLCEKAKESADSVKAETSVGAQALEAHQTQSAAALKAAQQRWDSIVEVQSRCVEDEDKMIKTANEASASIEEEADRHLEANTKDLESLQGRALSGVRAMRSGAATALEEQRATVHRFVESSEAGILAEEVPARPEADTAEADPVPSEAAILAEFQKTCLVKTVGSSNAQLIQSVAIALRSSKQATMDAAEVANIEMALRSLDVPLEERPVWGGQKTRGLFLVFEGLDRSGKSTQSKKIASHLEKAGPVKWMCFPNRKTPIGNAIDLYLRRQLELPDEAVHRLFSANRWEMAQTIVEDLRAGTTIVCDRYAFSGVAYSAAKGLDFAWCQAPDRGLPCPDGVFFMHIDEKVGAARSNFGDERYENAAMQARVRAQFKDRRLRDSVNWRDVDGARDIEVIHAEIRSAVESIRLEDQ</sequence>
<dbReference type="GO" id="GO:0005739">
    <property type="term" value="C:mitochondrion"/>
    <property type="evidence" value="ECO:0007669"/>
    <property type="project" value="TreeGrafter"/>
</dbReference>
<accession>A0A812IP29</accession>
<dbReference type="GO" id="GO:0004798">
    <property type="term" value="F:dTMP kinase activity"/>
    <property type="evidence" value="ECO:0007669"/>
    <property type="project" value="UniProtKB-EC"/>
</dbReference>
<keyword evidence="9" id="KW-0067">ATP-binding</keyword>
<evidence type="ECO:0000256" key="8">
    <source>
        <dbReference type="ARBA" id="ARBA00022777"/>
    </source>
</evidence>
<keyword evidence="7" id="KW-0547">Nucleotide-binding</keyword>
<dbReference type="SUPFAM" id="SSF52540">
    <property type="entry name" value="P-loop containing nucleoside triphosphate hydrolases"/>
    <property type="match status" value="1"/>
</dbReference>
<dbReference type="OrthoDB" id="425602at2759"/>
<dbReference type="InterPro" id="IPR027417">
    <property type="entry name" value="P-loop_NTPase"/>
</dbReference>